<feature type="region of interest" description="Disordered" evidence="1">
    <location>
        <begin position="96"/>
        <end position="142"/>
    </location>
</feature>
<organism evidence="2 3">
    <name type="scientific">Cerrena zonata</name>
    <dbReference type="NCBI Taxonomy" id="2478898"/>
    <lineage>
        <taxon>Eukaryota</taxon>
        <taxon>Fungi</taxon>
        <taxon>Dikarya</taxon>
        <taxon>Basidiomycota</taxon>
        <taxon>Agaricomycotina</taxon>
        <taxon>Agaricomycetes</taxon>
        <taxon>Polyporales</taxon>
        <taxon>Cerrenaceae</taxon>
        <taxon>Cerrena</taxon>
    </lineage>
</organism>
<evidence type="ECO:0000313" key="2">
    <source>
        <dbReference type="EMBL" id="KAK7678307.1"/>
    </source>
</evidence>
<keyword evidence="3" id="KW-1185">Reference proteome</keyword>
<dbReference type="Proteomes" id="UP001385951">
    <property type="component" value="Unassembled WGS sequence"/>
</dbReference>
<feature type="region of interest" description="Disordered" evidence="1">
    <location>
        <begin position="1"/>
        <end position="84"/>
    </location>
</feature>
<feature type="compositionally biased region" description="Low complexity" evidence="1">
    <location>
        <begin position="112"/>
        <end position="122"/>
    </location>
</feature>
<protein>
    <submittedName>
        <fullName evidence="2">Uncharacterized protein</fullName>
    </submittedName>
</protein>
<evidence type="ECO:0000256" key="1">
    <source>
        <dbReference type="SAM" id="MobiDB-lite"/>
    </source>
</evidence>
<name>A0AAW0FDW4_9APHY</name>
<feature type="compositionally biased region" description="Polar residues" evidence="1">
    <location>
        <begin position="52"/>
        <end position="67"/>
    </location>
</feature>
<dbReference type="AlphaFoldDB" id="A0AAW0FDW4"/>
<sequence>MFTSGTGSDNHIDAGRSSGSVPTMVQGYHGDPTTANTWIERQPLTRGDQETEPNVSSRNAKRSQSFDESLEDRPEKRVRLFYPDSSTQYQYDSFYEDEDNRFPQNNDPLRVSQQPPTSQTSQDPYATGGSGSLPTNSLERMFPNRPDLAASFQELLSQSAVLEKELQDVIDSLSQPRF</sequence>
<reference evidence="2 3" key="1">
    <citation type="submission" date="2022-09" db="EMBL/GenBank/DDBJ databases">
        <authorList>
            <person name="Palmer J.M."/>
        </authorList>
    </citation>
    <scope>NUCLEOTIDE SEQUENCE [LARGE SCALE GENOMIC DNA]</scope>
    <source>
        <strain evidence="2 3">DSM 7382</strain>
    </source>
</reference>
<accession>A0AAW0FDW4</accession>
<comment type="caution">
    <text evidence="2">The sequence shown here is derived from an EMBL/GenBank/DDBJ whole genome shotgun (WGS) entry which is preliminary data.</text>
</comment>
<gene>
    <name evidence="2" type="ORF">QCA50_018655</name>
</gene>
<evidence type="ECO:0000313" key="3">
    <source>
        <dbReference type="Proteomes" id="UP001385951"/>
    </source>
</evidence>
<proteinExistence type="predicted"/>
<dbReference type="EMBL" id="JASBNA010000073">
    <property type="protein sequence ID" value="KAK7678307.1"/>
    <property type="molecule type" value="Genomic_DNA"/>
</dbReference>